<dbReference type="GO" id="GO:0032451">
    <property type="term" value="F:demethylase activity"/>
    <property type="evidence" value="ECO:0007669"/>
    <property type="project" value="TreeGrafter"/>
</dbReference>
<dbReference type="CDD" id="cd00590">
    <property type="entry name" value="RRM_SF"/>
    <property type="match status" value="1"/>
</dbReference>
<dbReference type="InterPro" id="IPR027450">
    <property type="entry name" value="AlkB-like"/>
</dbReference>
<name>A0AAV9XX98_9CRYT</name>
<sequence length="349" mass="41344">MDEEYRYKKSKIPTECLYVTNLGKKCVDDESLIKKIFEDKGKKLGVRIKDFVLGKDSHSFLLFHSVEECEKFYNNYIKNTNGSDKSEFKLGGRSVYIEYSSRIEKNRSKISSIRTISDNIENEKFLASRGFKLFKNFVSDEEGRKLVDWFDKEGEWECKLRRRVQHFGYSFDYSRKVISSNWNKDIPDIINKLILRMLDYGLTKEPPDQITVNEYQIGQGIGPHIDSHHTIGESIIVVSLGSSILFDFYDLKRVKNGFQKIEKRSVLVPENSLYIMKEEIRYKWEHGIKSRKTELLEGNRFKRKRRISITFRKFMKSHLCNDTYLKCNCSYNEYCDSRFEFLRALPDRV</sequence>
<dbReference type="Gene3D" id="3.30.70.330">
    <property type="match status" value="1"/>
</dbReference>
<dbReference type="PANTHER" id="PTHR12463">
    <property type="entry name" value="OXYGENASE-RELATED"/>
    <property type="match status" value="1"/>
</dbReference>
<dbReference type="AlphaFoldDB" id="A0AAV9XX98"/>
<evidence type="ECO:0000259" key="1">
    <source>
        <dbReference type="PROSITE" id="PS51471"/>
    </source>
</evidence>
<dbReference type="InterPro" id="IPR012677">
    <property type="entry name" value="Nucleotide-bd_a/b_plait_sf"/>
</dbReference>
<comment type="caution">
    <text evidence="2">The sequence shown here is derived from an EMBL/GenBank/DDBJ whole genome shotgun (WGS) entry which is preliminary data.</text>
</comment>
<proteinExistence type="predicted"/>
<dbReference type="Pfam" id="PF13532">
    <property type="entry name" value="2OG-FeII_Oxy_2"/>
    <property type="match status" value="1"/>
</dbReference>
<dbReference type="InterPro" id="IPR005123">
    <property type="entry name" value="Oxoglu/Fe-dep_dioxygenase_dom"/>
</dbReference>
<dbReference type="GO" id="GO:0070988">
    <property type="term" value="P:demethylation"/>
    <property type="evidence" value="ECO:0007669"/>
    <property type="project" value="InterPro"/>
</dbReference>
<evidence type="ECO:0000313" key="2">
    <source>
        <dbReference type="EMBL" id="KAK6588724.1"/>
    </source>
</evidence>
<dbReference type="PANTHER" id="PTHR12463:SF1">
    <property type="entry name" value="2-OXOGLUTARATE AND FE-DEPENDENT OXYGENASE FAMILY PROTEIN"/>
    <property type="match status" value="1"/>
</dbReference>
<accession>A0AAV9XX98</accession>
<dbReference type="PROSITE" id="PS51471">
    <property type="entry name" value="FE2OG_OXY"/>
    <property type="match status" value="1"/>
</dbReference>
<reference evidence="2 3" key="1">
    <citation type="submission" date="2023-10" db="EMBL/GenBank/DDBJ databases">
        <title>Comparative genomics analysis reveals potential genetic determinants of host preference in Cryptosporidium xiaoi.</title>
        <authorList>
            <person name="Xiao L."/>
            <person name="Li J."/>
        </authorList>
    </citation>
    <scope>NUCLEOTIDE SEQUENCE [LARGE SCALE GENOMIC DNA]</scope>
    <source>
        <strain evidence="2 3">52996</strain>
    </source>
</reference>
<dbReference type="Gene3D" id="2.60.120.590">
    <property type="entry name" value="Alpha-ketoglutarate-dependent dioxygenase AlkB-like"/>
    <property type="match status" value="1"/>
</dbReference>
<dbReference type="InterPro" id="IPR037151">
    <property type="entry name" value="AlkB-like_sf"/>
</dbReference>
<dbReference type="GO" id="GO:0016491">
    <property type="term" value="F:oxidoreductase activity"/>
    <property type="evidence" value="ECO:0007669"/>
    <property type="project" value="TreeGrafter"/>
</dbReference>
<feature type="domain" description="Fe2OG dioxygenase" evidence="1">
    <location>
        <begin position="206"/>
        <end position="315"/>
    </location>
</feature>
<dbReference type="SUPFAM" id="SSF51197">
    <property type="entry name" value="Clavaminate synthase-like"/>
    <property type="match status" value="1"/>
</dbReference>
<protein>
    <submittedName>
        <fullName evidence="2">2OG-Fe oxygenase superfamily</fullName>
    </submittedName>
</protein>
<dbReference type="InterPro" id="IPR032857">
    <property type="entry name" value="ALKBH4"/>
</dbReference>
<evidence type="ECO:0000313" key="3">
    <source>
        <dbReference type="Proteomes" id="UP001311799"/>
    </source>
</evidence>
<dbReference type="EMBL" id="JAWDEY010000031">
    <property type="protein sequence ID" value="KAK6588724.1"/>
    <property type="molecule type" value="Genomic_DNA"/>
</dbReference>
<dbReference type="Proteomes" id="UP001311799">
    <property type="component" value="Unassembled WGS sequence"/>
</dbReference>
<keyword evidence="3" id="KW-1185">Reference proteome</keyword>
<organism evidence="2 3">
    <name type="scientific">Cryptosporidium xiaoi</name>
    <dbReference type="NCBI Taxonomy" id="659607"/>
    <lineage>
        <taxon>Eukaryota</taxon>
        <taxon>Sar</taxon>
        <taxon>Alveolata</taxon>
        <taxon>Apicomplexa</taxon>
        <taxon>Conoidasida</taxon>
        <taxon>Coccidia</taxon>
        <taxon>Eucoccidiorida</taxon>
        <taxon>Eimeriorina</taxon>
        <taxon>Cryptosporidiidae</taxon>
        <taxon>Cryptosporidium</taxon>
    </lineage>
</organism>
<gene>
    <name evidence="2" type="ORF">RS030_3483</name>
</gene>